<feature type="transmembrane region" description="Helical" evidence="8">
    <location>
        <begin position="267"/>
        <end position="287"/>
    </location>
</feature>
<keyword evidence="5 8" id="KW-0812">Transmembrane</keyword>
<keyword evidence="4 8" id="KW-0808">Transferase</keyword>
<evidence type="ECO:0000256" key="8">
    <source>
        <dbReference type="HAMAP-Rule" id="MF_01937"/>
    </source>
</evidence>
<evidence type="ECO:0000256" key="9">
    <source>
        <dbReference type="NCBIfam" id="TIGR00751"/>
    </source>
</evidence>
<dbReference type="RefSeq" id="WP_133764006.1">
    <property type="nucleotide sequence ID" value="NZ_BAAARP010000001.1"/>
</dbReference>
<keyword evidence="6 8" id="KW-1133">Transmembrane helix</keyword>
<protein>
    <recommendedName>
        <fullName evidence="8 9">1,4-dihydroxy-2-naphthoate octaprenyltransferase</fullName>
        <shortName evidence="8">DHNA-octaprenyltransferase</shortName>
        <ecNumber evidence="8 9">2.5.1.74</ecNumber>
    </recommendedName>
</protein>
<keyword evidence="3 8" id="KW-1003">Cell membrane</keyword>
<dbReference type="NCBIfam" id="NF004751">
    <property type="entry name" value="PRK06080.1-3"/>
    <property type="match status" value="1"/>
</dbReference>
<feature type="transmembrane region" description="Helical" evidence="8">
    <location>
        <begin position="143"/>
        <end position="162"/>
    </location>
</feature>
<comment type="pathway">
    <text evidence="8">Quinol/quinone metabolism; menaquinone biosynthesis; menaquinol from 1,4-dihydroxy-2-naphthoate: step 1/2.</text>
</comment>
<comment type="subcellular location">
    <subcellularLocation>
        <location evidence="8">Cell membrane</location>
        <topology evidence="8">Multi-pass membrane protein</topology>
    </subcellularLocation>
    <subcellularLocation>
        <location evidence="1">Membrane</location>
        <topology evidence="1">Multi-pass membrane protein</topology>
    </subcellularLocation>
</comment>
<evidence type="ECO:0000256" key="2">
    <source>
        <dbReference type="ARBA" id="ARBA00022428"/>
    </source>
</evidence>
<proteinExistence type="inferred from homology"/>
<dbReference type="Proteomes" id="UP000295344">
    <property type="component" value="Unassembled WGS sequence"/>
</dbReference>
<dbReference type="InterPro" id="IPR004657">
    <property type="entry name" value="MenA"/>
</dbReference>
<dbReference type="PIRSF" id="PIRSF005355">
    <property type="entry name" value="UBIAD1"/>
    <property type="match status" value="1"/>
</dbReference>
<accession>A0A4R7FPQ6</accession>
<dbReference type="InterPro" id="IPR000537">
    <property type="entry name" value="UbiA_prenyltransferase"/>
</dbReference>
<comment type="function">
    <text evidence="8">Conversion of 1,4-dihydroxy-2-naphthoate (DHNA) to demethylmenaquinone (DMK).</text>
</comment>
<dbReference type="GO" id="GO:0042371">
    <property type="term" value="P:vitamin K biosynthetic process"/>
    <property type="evidence" value="ECO:0007669"/>
    <property type="project" value="TreeGrafter"/>
</dbReference>
<feature type="transmembrane region" description="Helical" evidence="8">
    <location>
        <begin position="201"/>
        <end position="220"/>
    </location>
</feature>
<dbReference type="EMBL" id="SOAM01000001">
    <property type="protein sequence ID" value="TDS79646.1"/>
    <property type="molecule type" value="Genomic_DNA"/>
</dbReference>
<reference evidence="11 12" key="1">
    <citation type="submission" date="2019-03" db="EMBL/GenBank/DDBJ databases">
        <title>Genomic Encyclopedia of Archaeal and Bacterial Type Strains, Phase II (KMG-II): from individual species to whole genera.</title>
        <authorList>
            <person name="Goeker M."/>
        </authorList>
    </citation>
    <scope>NUCLEOTIDE SEQUENCE [LARGE SCALE GENOMIC DNA]</scope>
    <source>
        <strain evidence="11 12">DSM 24782</strain>
    </source>
</reference>
<feature type="transmembrane region" description="Helical" evidence="8">
    <location>
        <begin position="118"/>
        <end position="137"/>
    </location>
</feature>
<feature type="transmembrane region" description="Helical" evidence="8">
    <location>
        <begin position="294"/>
        <end position="316"/>
    </location>
</feature>
<feature type="transmembrane region" description="Helical" evidence="8">
    <location>
        <begin position="174"/>
        <end position="195"/>
    </location>
</feature>
<dbReference type="CDD" id="cd13962">
    <property type="entry name" value="PT_UbiA_UBIAD1"/>
    <property type="match status" value="1"/>
</dbReference>
<evidence type="ECO:0000256" key="6">
    <source>
        <dbReference type="ARBA" id="ARBA00022989"/>
    </source>
</evidence>
<evidence type="ECO:0000256" key="10">
    <source>
        <dbReference type="SAM" id="MobiDB-lite"/>
    </source>
</evidence>
<name>A0A4R7FPQ6_9MICO</name>
<dbReference type="GO" id="GO:0009234">
    <property type="term" value="P:menaquinone biosynthetic process"/>
    <property type="evidence" value="ECO:0007669"/>
    <property type="project" value="UniProtKB-UniRule"/>
</dbReference>
<comment type="similarity">
    <text evidence="8">Belongs to the MenA family. Type 1 subfamily.</text>
</comment>
<gene>
    <name evidence="8" type="primary">menA</name>
    <name evidence="11" type="ORF">CLV52_0181</name>
</gene>
<feature type="transmembrane region" description="Helical" evidence="8">
    <location>
        <begin position="67"/>
        <end position="87"/>
    </location>
</feature>
<sequence>MAKASATRRPPVRRRPGAPARATSAAPPKAGVRGWIGAARPRTLPLAIAPVALGTGAVKGQSLDGTYWLAFLALAVALLLQIGVNFANDYSDGVRGTDRYRVGPARLTASGAAKPRTVLVAAIVCFALAAAAGIAIVVVTQVWWLLAVGAAAIAAAWFYTGGKRPYGYAGFGEIAVFLFFGVAATTGTSFVIARIVPAESWFCALAIGCIAAAVLVVNNLRDIEQDAAAGKRTLSVRIGATGSRILFGVLMLIPFLVVGYLSLFYPLAPLVFLVLLLAVPAVLITATARTARELILALSLTGIEALVYGLGLAAALSF</sequence>
<keyword evidence="12" id="KW-1185">Reference proteome</keyword>
<evidence type="ECO:0000256" key="1">
    <source>
        <dbReference type="ARBA" id="ARBA00004141"/>
    </source>
</evidence>
<feature type="compositionally biased region" description="Low complexity" evidence="10">
    <location>
        <begin position="17"/>
        <end position="30"/>
    </location>
</feature>
<dbReference type="UniPathway" id="UPA00079">
    <property type="reaction ID" value="UER00168"/>
</dbReference>
<dbReference type="GO" id="GO:0046428">
    <property type="term" value="F:1,4-dihydroxy-2-naphthoate polyprenyltransferase activity"/>
    <property type="evidence" value="ECO:0007669"/>
    <property type="project" value="UniProtKB-UniRule"/>
</dbReference>
<evidence type="ECO:0000256" key="3">
    <source>
        <dbReference type="ARBA" id="ARBA00022475"/>
    </source>
</evidence>
<dbReference type="HAMAP" id="MF_01937">
    <property type="entry name" value="MenA_1"/>
    <property type="match status" value="1"/>
</dbReference>
<evidence type="ECO:0000313" key="11">
    <source>
        <dbReference type="EMBL" id="TDS79646.1"/>
    </source>
</evidence>
<comment type="catalytic activity">
    <reaction evidence="8">
        <text>an all-trans-polyprenyl diphosphate + 1,4-dihydroxy-2-naphthoate + H(+) = a 2-demethylmenaquinol + CO2 + diphosphate</text>
        <dbReference type="Rhea" id="RHEA:26478"/>
        <dbReference type="Rhea" id="RHEA-COMP:9563"/>
        <dbReference type="Rhea" id="RHEA-COMP:9564"/>
        <dbReference type="ChEBI" id="CHEBI:11173"/>
        <dbReference type="ChEBI" id="CHEBI:15378"/>
        <dbReference type="ChEBI" id="CHEBI:16526"/>
        <dbReference type="ChEBI" id="CHEBI:33019"/>
        <dbReference type="ChEBI" id="CHEBI:55437"/>
        <dbReference type="ChEBI" id="CHEBI:58914"/>
        <dbReference type="EC" id="2.5.1.74"/>
    </reaction>
</comment>
<dbReference type="InterPro" id="IPR044878">
    <property type="entry name" value="UbiA_sf"/>
</dbReference>
<dbReference type="NCBIfam" id="TIGR00751">
    <property type="entry name" value="menA"/>
    <property type="match status" value="1"/>
</dbReference>
<feature type="region of interest" description="Disordered" evidence="10">
    <location>
        <begin position="1"/>
        <end position="30"/>
    </location>
</feature>
<dbReference type="PANTHER" id="PTHR13929">
    <property type="entry name" value="1,4-DIHYDROXY-2-NAPHTHOATE OCTAPRENYLTRANSFERASE"/>
    <property type="match status" value="1"/>
</dbReference>
<evidence type="ECO:0000256" key="5">
    <source>
        <dbReference type="ARBA" id="ARBA00022692"/>
    </source>
</evidence>
<keyword evidence="2 8" id="KW-0474">Menaquinone biosynthesis</keyword>
<evidence type="ECO:0000256" key="7">
    <source>
        <dbReference type="ARBA" id="ARBA00023136"/>
    </source>
</evidence>
<organism evidence="11 12">
    <name type="scientific">Amnibacterium kyonggiense</name>
    <dbReference type="NCBI Taxonomy" id="595671"/>
    <lineage>
        <taxon>Bacteria</taxon>
        <taxon>Bacillati</taxon>
        <taxon>Actinomycetota</taxon>
        <taxon>Actinomycetes</taxon>
        <taxon>Micrococcales</taxon>
        <taxon>Microbacteriaceae</taxon>
        <taxon>Amnibacterium</taxon>
    </lineage>
</organism>
<dbReference type="GO" id="GO:0005886">
    <property type="term" value="C:plasma membrane"/>
    <property type="evidence" value="ECO:0007669"/>
    <property type="project" value="UniProtKB-SubCell"/>
</dbReference>
<dbReference type="AlphaFoldDB" id="A0A4R7FPQ6"/>
<dbReference type="Pfam" id="PF01040">
    <property type="entry name" value="UbiA"/>
    <property type="match status" value="1"/>
</dbReference>
<dbReference type="OrthoDB" id="9767568at2"/>
<evidence type="ECO:0000256" key="4">
    <source>
        <dbReference type="ARBA" id="ARBA00022679"/>
    </source>
</evidence>
<keyword evidence="7 8" id="KW-0472">Membrane</keyword>
<dbReference type="PANTHER" id="PTHR13929:SF0">
    <property type="entry name" value="UBIA PRENYLTRANSFERASE DOMAIN-CONTAINING PROTEIN 1"/>
    <property type="match status" value="1"/>
</dbReference>
<dbReference type="Gene3D" id="1.10.357.140">
    <property type="entry name" value="UbiA prenyltransferase"/>
    <property type="match status" value="1"/>
</dbReference>
<evidence type="ECO:0000313" key="12">
    <source>
        <dbReference type="Proteomes" id="UP000295344"/>
    </source>
</evidence>
<dbReference type="EC" id="2.5.1.74" evidence="8 9"/>
<dbReference type="InterPro" id="IPR026046">
    <property type="entry name" value="UBIAD1"/>
</dbReference>
<feature type="transmembrane region" description="Helical" evidence="8">
    <location>
        <begin position="241"/>
        <end position="261"/>
    </location>
</feature>
<comment type="caution">
    <text evidence="11">The sequence shown here is derived from an EMBL/GenBank/DDBJ whole genome shotgun (WGS) entry which is preliminary data.</text>
</comment>